<name>A0A3B8WED1_MARNT</name>
<dbReference type="InterPro" id="IPR039901">
    <property type="entry name" value="Kdotransferase"/>
</dbReference>
<evidence type="ECO:0000256" key="6">
    <source>
        <dbReference type="ARBA" id="ARBA00049183"/>
    </source>
</evidence>
<protein>
    <recommendedName>
        <fullName evidence="3 8">3-deoxy-D-manno-octulosonic acid transferase</fullName>
        <shortName evidence="8">Kdo transferase</shortName>
        <ecNumber evidence="2 8">2.4.99.12</ecNumber>
    </recommendedName>
    <alternativeName>
        <fullName evidence="5 8">Lipid IV(A) 3-deoxy-D-manno-octulosonic acid transferase</fullName>
    </alternativeName>
</protein>
<dbReference type="AlphaFoldDB" id="A0A3B8WED1"/>
<proteinExistence type="inferred from homology"/>
<comment type="caution">
    <text evidence="10">The sequence shown here is derived from an EMBL/GenBank/DDBJ whole genome shotgun (WGS) entry which is preliminary data.</text>
</comment>
<dbReference type="PANTHER" id="PTHR42755">
    <property type="entry name" value="3-DEOXY-MANNO-OCTULOSONATE CYTIDYLYLTRANSFERASE"/>
    <property type="match status" value="1"/>
</dbReference>
<evidence type="ECO:0000256" key="2">
    <source>
        <dbReference type="ARBA" id="ARBA00012621"/>
    </source>
</evidence>
<sequence>MLIRLALPFILVRLWWQGRKAPALRQDWQHRLGLVPQMQGPVIWVHAVSVGETIAAGPMVRRLLARNLGATILMTAMTDTGLAQARKMFGDRVAYAYAPYDT</sequence>
<organism evidence="10 11">
    <name type="scientific">Marinobacter nauticus</name>
    <name type="common">Marinobacter hydrocarbonoclasticus</name>
    <name type="synonym">Marinobacter aquaeolei</name>
    <dbReference type="NCBI Taxonomy" id="2743"/>
    <lineage>
        <taxon>Bacteria</taxon>
        <taxon>Pseudomonadati</taxon>
        <taxon>Pseudomonadota</taxon>
        <taxon>Gammaproteobacteria</taxon>
        <taxon>Pseudomonadales</taxon>
        <taxon>Marinobacteraceae</taxon>
        <taxon>Marinobacter</taxon>
    </lineage>
</organism>
<reference evidence="10 11" key="1">
    <citation type="journal article" date="2018" name="Nat. Biotechnol.">
        <title>A standardized bacterial taxonomy based on genome phylogeny substantially revises the tree of life.</title>
        <authorList>
            <person name="Parks D.H."/>
            <person name="Chuvochina M."/>
            <person name="Waite D.W."/>
            <person name="Rinke C."/>
            <person name="Skarshewski A."/>
            <person name="Chaumeil P.A."/>
            <person name="Hugenholtz P."/>
        </authorList>
    </citation>
    <scope>NUCLEOTIDE SEQUENCE [LARGE SCALE GENOMIC DNA]</scope>
    <source>
        <strain evidence="10">UBA9049</strain>
    </source>
</reference>
<evidence type="ECO:0000256" key="3">
    <source>
        <dbReference type="ARBA" id="ARBA00019077"/>
    </source>
</evidence>
<comment type="similarity">
    <text evidence="8">Belongs to the glycosyltransferase group 1 family.</text>
</comment>
<feature type="non-terminal residue" evidence="10">
    <location>
        <position position="102"/>
    </location>
</feature>
<dbReference type="GO" id="GO:0009244">
    <property type="term" value="P:lipopolysaccharide core region biosynthetic process"/>
    <property type="evidence" value="ECO:0007669"/>
    <property type="project" value="UniProtKB-UniRule"/>
</dbReference>
<comment type="catalytic activity">
    <reaction evidence="6 8">
        <text>lipid IVA (E. coli) + CMP-3-deoxy-beta-D-manno-octulosonate = alpha-Kdo-(2-&gt;6)-lipid IVA (E. coli) + CMP + H(+)</text>
        <dbReference type="Rhea" id="RHEA:28066"/>
        <dbReference type="ChEBI" id="CHEBI:15378"/>
        <dbReference type="ChEBI" id="CHEBI:58603"/>
        <dbReference type="ChEBI" id="CHEBI:60364"/>
        <dbReference type="ChEBI" id="CHEBI:60377"/>
        <dbReference type="ChEBI" id="CHEBI:85987"/>
        <dbReference type="EC" id="2.4.99.12"/>
    </reaction>
</comment>
<keyword evidence="8" id="KW-0472">Membrane</keyword>
<keyword evidence="4 8" id="KW-0808">Transferase</keyword>
<comment type="function">
    <text evidence="8">Involved in lipopolysaccharide (LPS) biosynthesis. Catalyzes the transfer of 3-deoxy-D-manno-octulosonate (Kdo) residue(s) from CMP-Kdo to lipid IV(A), the tetraacyldisaccharide-1,4'-bisphosphate precursor of lipid A.</text>
</comment>
<evidence type="ECO:0000313" key="10">
    <source>
        <dbReference type="EMBL" id="HAC27656.1"/>
    </source>
</evidence>
<dbReference type="Pfam" id="PF04413">
    <property type="entry name" value="Glycos_transf_N"/>
    <property type="match status" value="1"/>
</dbReference>
<dbReference type="PANTHER" id="PTHR42755:SF1">
    <property type="entry name" value="3-DEOXY-D-MANNO-OCTULOSONIC ACID TRANSFERASE, MITOCHONDRIAL-RELATED"/>
    <property type="match status" value="1"/>
</dbReference>
<evidence type="ECO:0000256" key="8">
    <source>
        <dbReference type="RuleBase" id="RU365103"/>
    </source>
</evidence>
<dbReference type="EMBL" id="DLYI01000096">
    <property type="protein sequence ID" value="HAC27656.1"/>
    <property type="molecule type" value="Genomic_DNA"/>
</dbReference>
<dbReference type="GO" id="GO:0043842">
    <property type="term" value="F:Kdo transferase activity"/>
    <property type="evidence" value="ECO:0007669"/>
    <property type="project" value="UniProtKB-EC"/>
</dbReference>
<keyword evidence="8" id="KW-1003">Cell membrane</keyword>
<dbReference type="GO" id="GO:0005886">
    <property type="term" value="C:plasma membrane"/>
    <property type="evidence" value="ECO:0007669"/>
    <property type="project" value="UniProtKB-SubCell"/>
</dbReference>
<dbReference type="Gene3D" id="3.40.50.11720">
    <property type="entry name" value="3-Deoxy-D-manno-octulosonic-acid transferase, N-terminal domain"/>
    <property type="match status" value="1"/>
</dbReference>
<evidence type="ECO:0000256" key="7">
    <source>
        <dbReference type="PIRSR" id="PIRSR639901-1"/>
    </source>
</evidence>
<keyword evidence="8" id="KW-0448">Lipopolysaccharide biosynthesis</keyword>
<feature type="domain" description="3-deoxy-D-manno-octulosonic-acid transferase N-terminal" evidence="9">
    <location>
        <begin position="27"/>
        <end position="102"/>
    </location>
</feature>
<evidence type="ECO:0000313" key="11">
    <source>
        <dbReference type="Proteomes" id="UP000261325"/>
    </source>
</evidence>
<comment type="subcellular location">
    <subcellularLocation>
        <location evidence="8">Cell membrane</location>
    </subcellularLocation>
</comment>
<accession>A0A3B8WED1</accession>
<evidence type="ECO:0000256" key="4">
    <source>
        <dbReference type="ARBA" id="ARBA00022679"/>
    </source>
</evidence>
<dbReference type="UniPathway" id="UPA00958"/>
<evidence type="ECO:0000256" key="1">
    <source>
        <dbReference type="ARBA" id="ARBA00004713"/>
    </source>
</evidence>
<feature type="active site" description="Proton acceptor" evidence="7">
    <location>
        <position position="52"/>
    </location>
</feature>
<evidence type="ECO:0000259" key="9">
    <source>
        <dbReference type="Pfam" id="PF04413"/>
    </source>
</evidence>
<dbReference type="Proteomes" id="UP000261325">
    <property type="component" value="Unassembled WGS sequence"/>
</dbReference>
<dbReference type="GO" id="GO:0009245">
    <property type="term" value="P:lipid A biosynthetic process"/>
    <property type="evidence" value="ECO:0007669"/>
    <property type="project" value="TreeGrafter"/>
</dbReference>
<evidence type="ECO:0000256" key="5">
    <source>
        <dbReference type="ARBA" id="ARBA00031445"/>
    </source>
</evidence>
<comment type="pathway">
    <text evidence="1 8">Bacterial outer membrane biogenesis; LPS core biosynthesis.</text>
</comment>
<dbReference type="EC" id="2.4.99.12" evidence="2 8"/>
<gene>
    <name evidence="10" type="ORF">DCF82_07575</name>
</gene>
<dbReference type="InterPro" id="IPR007507">
    <property type="entry name" value="Glycos_transf_N"/>
</dbReference>
<dbReference type="InterPro" id="IPR038107">
    <property type="entry name" value="Glycos_transf_N_sf"/>
</dbReference>